<gene>
    <name evidence="11" type="ORF">IPP15_21975</name>
</gene>
<keyword evidence="6" id="KW-0560">Oxidoreductase</keyword>
<dbReference type="PANTHER" id="PTHR43706">
    <property type="entry name" value="NADH DEHYDROGENASE"/>
    <property type="match status" value="1"/>
</dbReference>
<keyword evidence="3" id="KW-0285">Flavoprotein</keyword>
<keyword evidence="5" id="KW-0809">Transit peptide</keyword>
<evidence type="ECO:0000313" key="12">
    <source>
        <dbReference type="Proteomes" id="UP000808337"/>
    </source>
</evidence>
<evidence type="ECO:0000259" key="9">
    <source>
        <dbReference type="Pfam" id="PF07992"/>
    </source>
</evidence>
<evidence type="ECO:0000256" key="4">
    <source>
        <dbReference type="ARBA" id="ARBA00022827"/>
    </source>
</evidence>
<dbReference type="PANTHER" id="PTHR43706:SF47">
    <property type="entry name" value="EXTERNAL NADH-UBIQUINONE OXIDOREDUCTASE 1, MITOCHONDRIAL-RELATED"/>
    <property type="match status" value="1"/>
</dbReference>
<evidence type="ECO:0000256" key="7">
    <source>
        <dbReference type="ARBA" id="ARBA00023027"/>
    </source>
</evidence>
<feature type="domain" description="FAD/NAD(P)-binding" evidence="9">
    <location>
        <begin position="12"/>
        <end position="329"/>
    </location>
</feature>
<reference evidence="11 12" key="1">
    <citation type="submission" date="2020-10" db="EMBL/GenBank/DDBJ databases">
        <title>Connecting structure to function with the recovery of over 1000 high-quality activated sludge metagenome-assembled genomes encoding full-length rRNA genes using long-read sequencing.</title>
        <authorList>
            <person name="Singleton C.M."/>
            <person name="Petriglieri F."/>
            <person name="Kristensen J.M."/>
            <person name="Kirkegaard R.H."/>
            <person name="Michaelsen T.Y."/>
            <person name="Andersen M.H."/>
            <person name="Karst S.M."/>
            <person name="Dueholm M.S."/>
            <person name="Nielsen P.H."/>
            <person name="Albertsen M."/>
        </authorList>
    </citation>
    <scope>NUCLEOTIDE SEQUENCE [LARGE SCALE GENOMIC DNA]</scope>
    <source>
        <strain evidence="11">Ribe_18-Q3-R11-54_MAXAC.273</strain>
    </source>
</reference>
<dbReference type="Gene3D" id="3.50.50.100">
    <property type="match status" value="1"/>
</dbReference>
<dbReference type="InterPro" id="IPR023753">
    <property type="entry name" value="FAD/NAD-binding_dom"/>
</dbReference>
<name>A0A9D7T280_9BACT</name>
<dbReference type="InterPro" id="IPR036188">
    <property type="entry name" value="FAD/NAD-bd_sf"/>
</dbReference>
<evidence type="ECO:0000259" key="10">
    <source>
        <dbReference type="Pfam" id="PF22366"/>
    </source>
</evidence>
<evidence type="ECO:0000256" key="8">
    <source>
        <dbReference type="ARBA" id="ARBA00047599"/>
    </source>
</evidence>
<dbReference type="Proteomes" id="UP000808337">
    <property type="component" value="Unassembled WGS sequence"/>
</dbReference>
<sequence>MPINIPETKYPRIVIVGAGFAGINLAQRLSNKQYQIVIIDRNNFHQFQPLLYQVAMSGIEPSSIAFPLRRLFSKKKNIHIRVAELLSVNPEMKNLTTSEGLVNYDILVLATGVTTNYYGNTMVESNVYSLKSVADALFLRNAILSDLEKALTIREDDLRQSHIDMVIVGGGPTGVEMAGSLAEMKKFILPHDYPELNAAEMDIYLIEGSKKLLASMSEEASEKSKQYLEKMGVQVMIETRVTNYDGNEITLSNGSKLYARKVIWAAGIIGKKLDGIPETSYAKGNRIMTNEFNQVKGLKDIYAIGDNAYMEEGKYKGHPQVAQPAIQEAKQLAKNLNSLLKGKQMASFKYHDLGSLATIGRNKAVADLPFMKTQGFIAWILWLVVHLKSILGVKNQIFVFLNWVWSYITMDQSLRIIVKHKTRNSEK</sequence>
<dbReference type="Pfam" id="PF22366">
    <property type="entry name" value="NDH2_C"/>
    <property type="match status" value="1"/>
</dbReference>
<keyword evidence="7" id="KW-0520">NAD</keyword>
<keyword evidence="4" id="KW-0274">FAD</keyword>
<evidence type="ECO:0000313" key="11">
    <source>
        <dbReference type="EMBL" id="MBK9984994.1"/>
    </source>
</evidence>
<dbReference type="GO" id="GO:0050136">
    <property type="term" value="F:NADH dehydrogenase (quinone) (non-electrogenic) activity"/>
    <property type="evidence" value="ECO:0007669"/>
    <property type="project" value="UniProtKB-EC"/>
</dbReference>
<dbReference type="InterPro" id="IPR045024">
    <property type="entry name" value="NDH-2"/>
</dbReference>
<dbReference type="SUPFAM" id="SSF51905">
    <property type="entry name" value="FAD/NAD(P)-binding domain"/>
    <property type="match status" value="2"/>
</dbReference>
<dbReference type="PRINTS" id="PR00368">
    <property type="entry name" value="FADPNR"/>
</dbReference>
<evidence type="ECO:0000256" key="3">
    <source>
        <dbReference type="ARBA" id="ARBA00022630"/>
    </source>
</evidence>
<accession>A0A9D7T280</accession>
<evidence type="ECO:0000256" key="1">
    <source>
        <dbReference type="ARBA" id="ARBA00005272"/>
    </source>
</evidence>
<proteinExistence type="inferred from homology"/>
<dbReference type="Pfam" id="PF07992">
    <property type="entry name" value="Pyr_redox_2"/>
    <property type="match status" value="1"/>
</dbReference>
<evidence type="ECO:0000256" key="2">
    <source>
        <dbReference type="ARBA" id="ARBA00012637"/>
    </source>
</evidence>
<dbReference type="PRINTS" id="PR00411">
    <property type="entry name" value="PNDRDTASEI"/>
</dbReference>
<evidence type="ECO:0000256" key="6">
    <source>
        <dbReference type="ARBA" id="ARBA00023002"/>
    </source>
</evidence>
<feature type="domain" description="External alternative NADH-ubiquinone oxidoreductase-like C-terminal" evidence="10">
    <location>
        <begin position="353"/>
        <end position="408"/>
    </location>
</feature>
<comment type="caution">
    <text evidence="11">The sequence shown here is derived from an EMBL/GenBank/DDBJ whole genome shotgun (WGS) entry which is preliminary data.</text>
</comment>
<comment type="catalytic activity">
    <reaction evidence="8">
        <text>a quinone + NADH + H(+) = a quinol + NAD(+)</text>
        <dbReference type="Rhea" id="RHEA:46160"/>
        <dbReference type="ChEBI" id="CHEBI:15378"/>
        <dbReference type="ChEBI" id="CHEBI:24646"/>
        <dbReference type="ChEBI" id="CHEBI:57540"/>
        <dbReference type="ChEBI" id="CHEBI:57945"/>
        <dbReference type="ChEBI" id="CHEBI:132124"/>
        <dbReference type="EC" id="1.6.5.9"/>
    </reaction>
</comment>
<organism evidence="11 12">
    <name type="scientific">Candidatus Opimibacter skivensis</name>
    <dbReference type="NCBI Taxonomy" id="2982028"/>
    <lineage>
        <taxon>Bacteria</taxon>
        <taxon>Pseudomonadati</taxon>
        <taxon>Bacteroidota</taxon>
        <taxon>Saprospiria</taxon>
        <taxon>Saprospirales</taxon>
        <taxon>Saprospiraceae</taxon>
        <taxon>Candidatus Opimibacter</taxon>
    </lineage>
</organism>
<comment type="similarity">
    <text evidence="1">Belongs to the NADH dehydrogenase family.</text>
</comment>
<dbReference type="EMBL" id="JADKGY010000032">
    <property type="protein sequence ID" value="MBK9984994.1"/>
    <property type="molecule type" value="Genomic_DNA"/>
</dbReference>
<dbReference type="AlphaFoldDB" id="A0A9D7T280"/>
<protein>
    <recommendedName>
        <fullName evidence="2">NADH:ubiquinone reductase (non-electrogenic)</fullName>
        <ecNumber evidence="2">1.6.5.9</ecNumber>
    </recommendedName>
</protein>
<dbReference type="InterPro" id="IPR054585">
    <property type="entry name" value="NDH2-like_C"/>
</dbReference>
<evidence type="ECO:0000256" key="5">
    <source>
        <dbReference type="ARBA" id="ARBA00022946"/>
    </source>
</evidence>
<dbReference type="EC" id="1.6.5.9" evidence="2"/>